<protein>
    <submittedName>
        <fullName evidence="2">Uncharacterized protein</fullName>
    </submittedName>
</protein>
<evidence type="ECO:0000313" key="2">
    <source>
        <dbReference type="EMBL" id="KAK7085513.1"/>
    </source>
</evidence>
<accession>A0AAN8XTM8</accession>
<feature type="compositionally biased region" description="Polar residues" evidence="1">
    <location>
        <begin position="147"/>
        <end position="168"/>
    </location>
</feature>
<feature type="region of interest" description="Disordered" evidence="1">
    <location>
        <begin position="1"/>
        <end position="20"/>
    </location>
</feature>
<sequence>MSKKAKISVPSESLRPVSRNQLSTVNAEALPLNAQVLLHEYSSSTEVRPFRSPEQALKPSENTVEDTSESGHSVDNGTYKTSSKKNRIFPVDNISGGSQTFQNVTNSDNISGSVSEPHEVHSGSEEQETAEINIHVPVLGDPEGSRRNSLPENFLPSTGRQSRSLSNDDLNRPVSTLGDLRSSSALARSLPILPGAVPSSHRYREYGRGRHFCGNGTLQSLKNAFRRNLICPRPPR</sequence>
<feature type="compositionally biased region" description="Polar residues" evidence="1">
    <location>
        <begin position="95"/>
        <end position="114"/>
    </location>
</feature>
<dbReference type="AlphaFoldDB" id="A0AAN8XTM8"/>
<evidence type="ECO:0000313" key="3">
    <source>
        <dbReference type="Proteomes" id="UP001381693"/>
    </source>
</evidence>
<dbReference type="EMBL" id="JAXCGZ010000870">
    <property type="protein sequence ID" value="KAK7085513.1"/>
    <property type="molecule type" value="Genomic_DNA"/>
</dbReference>
<feature type="non-terminal residue" evidence="2">
    <location>
        <position position="236"/>
    </location>
</feature>
<comment type="caution">
    <text evidence="2">The sequence shown here is derived from an EMBL/GenBank/DDBJ whole genome shotgun (WGS) entry which is preliminary data.</text>
</comment>
<reference evidence="2 3" key="1">
    <citation type="submission" date="2023-11" db="EMBL/GenBank/DDBJ databases">
        <title>Halocaridina rubra genome assembly.</title>
        <authorList>
            <person name="Smith C."/>
        </authorList>
    </citation>
    <scope>NUCLEOTIDE SEQUENCE [LARGE SCALE GENOMIC DNA]</scope>
    <source>
        <strain evidence="2">EP-1</strain>
        <tissue evidence="2">Whole</tissue>
    </source>
</reference>
<evidence type="ECO:0000256" key="1">
    <source>
        <dbReference type="SAM" id="MobiDB-lite"/>
    </source>
</evidence>
<keyword evidence="3" id="KW-1185">Reference proteome</keyword>
<organism evidence="2 3">
    <name type="scientific">Halocaridina rubra</name>
    <name type="common">Hawaiian red shrimp</name>
    <dbReference type="NCBI Taxonomy" id="373956"/>
    <lineage>
        <taxon>Eukaryota</taxon>
        <taxon>Metazoa</taxon>
        <taxon>Ecdysozoa</taxon>
        <taxon>Arthropoda</taxon>
        <taxon>Crustacea</taxon>
        <taxon>Multicrustacea</taxon>
        <taxon>Malacostraca</taxon>
        <taxon>Eumalacostraca</taxon>
        <taxon>Eucarida</taxon>
        <taxon>Decapoda</taxon>
        <taxon>Pleocyemata</taxon>
        <taxon>Caridea</taxon>
        <taxon>Atyoidea</taxon>
        <taxon>Atyidae</taxon>
        <taxon>Halocaridina</taxon>
    </lineage>
</organism>
<feature type="region of interest" description="Disordered" evidence="1">
    <location>
        <begin position="43"/>
        <end position="176"/>
    </location>
</feature>
<feature type="compositionally biased region" description="Polar residues" evidence="1">
    <location>
        <begin position="70"/>
        <end position="81"/>
    </location>
</feature>
<name>A0AAN8XTM8_HALRR</name>
<proteinExistence type="predicted"/>
<gene>
    <name evidence="2" type="ORF">SK128_018713</name>
</gene>
<dbReference type="Proteomes" id="UP001381693">
    <property type="component" value="Unassembled WGS sequence"/>
</dbReference>